<evidence type="ECO:0000313" key="3">
    <source>
        <dbReference type="Proteomes" id="UP000075320"/>
    </source>
</evidence>
<dbReference type="RefSeq" id="WP_061836283.1">
    <property type="nucleotide sequence ID" value="NZ_LUKE01000004.1"/>
</dbReference>
<comment type="caution">
    <text evidence="2">The sequence shown here is derived from an EMBL/GenBank/DDBJ whole genome shotgun (WGS) entry which is preliminary data.</text>
</comment>
<evidence type="ECO:0000313" key="2">
    <source>
        <dbReference type="EMBL" id="KYG63208.1"/>
    </source>
</evidence>
<keyword evidence="1" id="KW-1133">Transmembrane helix</keyword>
<feature type="transmembrane region" description="Helical" evidence="1">
    <location>
        <begin position="121"/>
        <end position="150"/>
    </location>
</feature>
<gene>
    <name evidence="2" type="ORF">AZI86_16015</name>
</gene>
<organism evidence="2 3">
    <name type="scientific">Bdellovibrio bacteriovorus</name>
    <dbReference type="NCBI Taxonomy" id="959"/>
    <lineage>
        <taxon>Bacteria</taxon>
        <taxon>Pseudomonadati</taxon>
        <taxon>Bdellovibrionota</taxon>
        <taxon>Bdellovibrionia</taxon>
        <taxon>Bdellovibrionales</taxon>
        <taxon>Pseudobdellovibrionaceae</taxon>
        <taxon>Bdellovibrio</taxon>
    </lineage>
</organism>
<evidence type="ECO:0000256" key="1">
    <source>
        <dbReference type="SAM" id="Phobius"/>
    </source>
</evidence>
<keyword evidence="1" id="KW-0472">Membrane</keyword>
<feature type="transmembrane region" description="Helical" evidence="1">
    <location>
        <begin position="12"/>
        <end position="33"/>
    </location>
</feature>
<feature type="transmembrane region" description="Helical" evidence="1">
    <location>
        <begin position="62"/>
        <end position="82"/>
    </location>
</feature>
<dbReference type="EMBL" id="LUKE01000004">
    <property type="protein sequence ID" value="KYG63208.1"/>
    <property type="molecule type" value="Genomic_DNA"/>
</dbReference>
<name>A0A150WHY7_BDEBC</name>
<accession>A0A150WHY7</accession>
<feature type="transmembrane region" description="Helical" evidence="1">
    <location>
        <begin position="94"/>
        <end position="115"/>
    </location>
</feature>
<proteinExistence type="predicted"/>
<dbReference type="AlphaFoldDB" id="A0A150WHY7"/>
<keyword evidence="3" id="KW-1185">Reference proteome</keyword>
<protein>
    <submittedName>
        <fullName evidence="2">Uncharacterized protein</fullName>
    </submittedName>
</protein>
<sequence>MKPRLYFFDKPTVLLLIALTVLSVVMVIAGAGFEGLDLKFYYSGDEALRILSALSSEQRQRYLRIESLDFIYLSIYTSLLMWNLRKVGGARLMFLGTLPAIFDVAENLCIMHWLSSPGEHFYLGFLSFLTMAKWSFGFSWTVLFFAKFFLRRVKEKRRIIPN</sequence>
<reference evidence="2 3" key="1">
    <citation type="submission" date="2016-03" db="EMBL/GenBank/DDBJ databases">
        <authorList>
            <person name="Ploux O."/>
        </authorList>
    </citation>
    <scope>NUCLEOTIDE SEQUENCE [LARGE SCALE GENOMIC DNA]</scope>
    <source>
        <strain evidence="2 3">R0</strain>
    </source>
</reference>
<dbReference type="Proteomes" id="UP000075320">
    <property type="component" value="Unassembled WGS sequence"/>
</dbReference>
<keyword evidence="1" id="KW-0812">Transmembrane</keyword>